<dbReference type="PANTHER" id="PTHR44086:SF10">
    <property type="entry name" value="THIOSULFATE SULFURTRANSFERASE_RHODANESE-LIKE DOMAIN-CONTAINING PROTEIN 3"/>
    <property type="match status" value="1"/>
</dbReference>
<dbReference type="InterPro" id="IPR036873">
    <property type="entry name" value="Rhodanese-like_dom_sf"/>
</dbReference>
<comment type="caution">
    <text evidence="2">The sequence shown here is derived from an EMBL/GenBank/DDBJ whole genome shotgun (WGS) entry which is preliminary data.</text>
</comment>
<dbReference type="RefSeq" id="WP_113863291.1">
    <property type="nucleotide sequence ID" value="NZ_QNRO01000015.1"/>
</dbReference>
<dbReference type="OrthoDB" id="9791096at2"/>
<dbReference type="Proteomes" id="UP000252995">
    <property type="component" value="Unassembled WGS sequence"/>
</dbReference>
<dbReference type="SUPFAM" id="SSF52821">
    <property type="entry name" value="Rhodanese/Cell cycle control phosphatase"/>
    <property type="match status" value="1"/>
</dbReference>
<dbReference type="Pfam" id="PF00581">
    <property type="entry name" value="Rhodanese"/>
    <property type="match status" value="1"/>
</dbReference>
<dbReference type="EMBL" id="QNRO01000015">
    <property type="protein sequence ID" value="RBP27074.1"/>
    <property type="molecule type" value="Genomic_DNA"/>
</dbReference>
<evidence type="ECO:0000259" key="1">
    <source>
        <dbReference type="PROSITE" id="PS50206"/>
    </source>
</evidence>
<accession>A0A366GJ20</accession>
<gene>
    <name evidence="2" type="ORF">DET50_1151</name>
</gene>
<name>A0A366GJ20_9GAMM</name>
<dbReference type="PROSITE" id="PS00380">
    <property type="entry name" value="RHODANESE_1"/>
    <property type="match status" value="1"/>
</dbReference>
<keyword evidence="2" id="KW-0808">Transferase</keyword>
<protein>
    <submittedName>
        <fullName evidence="2">Rhodanese-related sulfurtransferase</fullName>
    </submittedName>
</protein>
<dbReference type="CDD" id="cd00158">
    <property type="entry name" value="RHOD"/>
    <property type="match status" value="1"/>
</dbReference>
<dbReference type="AlphaFoldDB" id="A0A366GJ20"/>
<dbReference type="Gene3D" id="3.40.250.10">
    <property type="entry name" value="Rhodanese-like domain"/>
    <property type="match status" value="1"/>
</dbReference>
<evidence type="ECO:0000313" key="3">
    <source>
        <dbReference type="Proteomes" id="UP000252995"/>
    </source>
</evidence>
<dbReference type="PANTHER" id="PTHR44086">
    <property type="entry name" value="THIOSULFATE SULFURTRANSFERASE RDL2, MITOCHONDRIAL-RELATED"/>
    <property type="match status" value="1"/>
</dbReference>
<proteinExistence type="predicted"/>
<dbReference type="GO" id="GO:0004792">
    <property type="term" value="F:thiosulfate-cyanide sulfurtransferase activity"/>
    <property type="evidence" value="ECO:0007669"/>
    <property type="project" value="InterPro"/>
</dbReference>
<evidence type="ECO:0000313" key="2">
    <source>
        <dbReference type="EMBL" id="RBP27074.1"/>
    </source>
</evidence>
<sequence>MKTVHEMVQAAKTEIREVPLEESEEAIKQADMLIDVREADEYHAGHIPGAVNIPRGILEFKLTNDPALEDRGLNMVIYCKNSGRSALSAKAMKEMGYIHVQSISGGIEAWQEAGKPVVKPELPDFD</sequence>
<dbReference type="InterPro" id="IPR001307">
    <property type="entry name" value="Thiosulphate_STrfase_CS"/>
</dbReference>
<feature type="domain" description="Rhodanese" evidence="1">
    <location>
        <begin position="27"/>
        <end position="119"/>
    </location>
</feature>
<dbReference type="PROSITE" id="PS50206">
    <property type="entry name" value="RHODANESE_3"/>
    <property type="match status" value="1"/>
</dbReference>
<reference evidence="2 3" key="1">
    <citation type="submission" date="2018-06" db="EMBL/GenBank/DDBJ databases">
        <title>Freshwater and sediment microbial communities from various areas in North America, analyzing microbe dynamics in response to fracking.</title>
        <authorList>
            <person name="Lamendella R."/>
        </authorList>
    </citation>
    <scope>NUCLEOTIDE SEQUENCE [LARGE SCALE GENOMIC DNA]</scope>
    <source>
        <strain evidence="2 3">114J</strain>
    </source>
</reference>
<organism evidence="2 3">
    <name type="scientific">Marinobacter pelagius</name>
    <dbReference type="NCBI Taxonomy" id="379482"/>
    <lineage>
        <taxon>Bacteria</taxon>
        <taxon>Pseudomonadati</taxon>
        <taxon>Pseudomonadota</taxon>
        <taxon>Gammaproteobacteria</taxon>
        <taxon>Pseudomonadales</taxon>
        <taxon>Marinobacteraceae</taxon>
        <taxon>Marinobacter</taxon>
    </lineage>
</organism>
<dbReference type="InterPro" id="IPR001763">
    <property type="entry name" value="Rhodanese-like_dom"/>
</dbReference>
<dbReference type="SMART" id="SM00450">
    <property type="entry name" value="RHOD"/>
    <property type="match status" value="1"/>
</dbReference>